<keyword evidence="3" id="KW-1185">Reference proteome</keyword>
<evidence type="ECO:0000313" key="3">
    <source>
        <dbReference type="Proteomes" id="UP000053611"/>
    </source>
</evidence>
<dbReference type="EMBL" id="KQ087198">
    <property type="protein sequence ID" value="KLT43143.1"/>
    <property type="molecule type" value="Genomic_DNA"/>
</dbReference>
<feature type="compositionally biased region" description="Low complexity" evidence="1">
    <location>
        <begin position="284"/>
        <end position="306"/>
    </location>
</feature>
<feature type="region of interest" description="Disordered" evidence="1">
    <location>
        <begin position="175"/>
        <end position="196"/>
    </location>
</feature>
<dbReference type="RefSeq" id="XP_018279634.1">
    <property type="nucleotide sequence ID" value="XM_018422909.1"/>
</dbReference>
<proteinExistence type="predicted"/>
<evidence type="ECO:0000313" key="2">
    <source>
        <dbReference type="EMBL" id="KLT43143.1"/>
    </source>
</evidence>
<accession>A0A0J0XPX4</accession>
<dbReference type="STRING" id="879819.A0A0J0XPX4"/>
<feature type="compositionally biased region" description="Acidic residues" evidence="1">
    <location>
        <begin position="242"/>
        <end position="252"/>
    </location>
</feature>
<protein>
    <submittedName>
        <fullName evidence="2">Uncharacterized protein</fullName>
    </submittedName>
</protein>
<evidence type="ECO:0000256" key="1">
    <source>
        <dbReference type="SAM" id="MobiDB-lite"/>
    </source>
</evidence>
<name>A0A0J0XPX4_9TREE</name>
<sequence>MTDDYEPGHPDATILVLHEAELDPSPFLSRIIGEETNGSGAEQADSEAEAGLTPWTISNKYYTASVSFRAHPLHLPLPDPHPVVLYLFSGAAPSPLPPALTRLSVADPAPDIALAVRLGADSSPEDDEERFNELGFELVDEAGDPEDDDERPLDPLETVRQTLMTHMWPTMVRKAPGRHAAGPEQRLPPGAEPRERVPTMDYATFPVTFGAGADGVEERPAGPASDFPVGCDAVSQDPAAQDADEDSDDGFGDFEGPGAEEYARLDEWLDGDGDEDMPVVRGEATSTHAPATAHTAPASSAPPAATLNGTSTAPTTGFEDDFDAHEASSDPNLPLDPTPILLHLQNVRAELADVEDEDERRVRAGAEVARLMRSLGLGGDDLGLDEFDDDDLRMP</sequence>
<dbReference type="Proteomes" id="UP000053611">
    <property type="component" value="Unassembled WGS sequence"/>
</dbReference>
<dbReference type="AlphaFoldDB" id="A0A0J0XPX4"/>
<reference evidence="2 3" key="1">
    <citation type="submission" date="2015-03" db="EMBL/GenBank/DDBJ databases">
        <title>Genomics and transcriptomics of the oil-accumulating basidiomycete yeast T. oleaginosus allow insights into substrate utilization and the diverse evolutionary trajectories of mating systems in fungi.</title>
        <authorList>
            <consortium name="DOE Joint Genome Institute"/>
            <person name="Kourist R."/>
            <person name="Kracht O."/>
            <person name="Bracharz F."/>
            <person name="Lipzen A."/>
            <person name="Nolan M."/>
            <person name="Ohm R."/>
            <person name="Grigoriev I."/>
            <person name="Sun S."/>
            <person name="Heitman J."/>
            <person name="Bruck T."/>
            <person name="Nowrousian M."/>
        </authorList>
    </citation>
    <scope>NUCLEOTIDE SEQUENCE [LARGE SCALE GENOMIC DNA]</scope>
    <source>
        <strain evidence="2 3">IBC0246</strain>
    </source>
</reference>
<gene>
    <name evidence="2" type="ORF">CC85DRAFT_284897</name>
</gene>
<dbReference type="GeneID" id="28983512"/>
<feature type="region of interest" description="Disordered" evidence="1">
    <location>
        <begin position="213"/>
        <end position="336"/>
    </location>
</feature>
<dbReference type="OrthoDB" id="10261384at2759"/>
<feature type="compositionally biased region" description="Acidic residues" evidence="1">
    <location>
        <begin position="268"/>
        <end position="277"/>
    </location>
</feature>
<organism evidence="2 3">
    <name type="scientific">Cutaneotrichosporon oleaginosum</name>
    <dbReference type="NCBI Taxonomy" id="879819"/>
    <lineage>
        <taxon>Eukaryota</taxon>
        <taxon>Fungi</taxon>
        <taxon>Dikarya</taxon>
        <taxon>Basidiomycota</taxon>
        <taxon>Agaricomycotina</taxon>
        <taxon>Tremellomycetes</taxon>
        <taxon>Trichosporonales</taxon>
        <taxon>Trichosporonaceae</taxon>
        <taxon>Cutaneotrichosporon</taxon>
    </lineage>
</organism>